<keyword evidence="1" id="KW-1133">Transmembrane helix</keyword>
<proteinExistence type="predicted"/>
<comment type="caution">
    <text evidence="2">The sequence shown here is derived from an EMBL/GenBank/DDBJ whole genome shotgun (WGS) entry which is preliminary data.</text>
</comment>
<sequence>MSHFIHKPMKTLHTIGVITTWISIIVCALGIVLGLWHLVVYHETNDWWTAVPASFLGLLSGVVLTLFSKP</sequence>
<accession>E6QRX2</accession>
<evidence type="ECO:0000256" key="1">
    <source>
        <dbReference type="SAM" id="Phobius"/>
    </source>
</evidence>
<keyword evidence="1" id="KW-0812">Transmembrane</keyword>
<name>E6QRX2_9ZZZZ</name>
<evidence type="ECO:0000313" key="2">
    <source>
        <dbReference type="EMBL" id="CBI09994.1"/>
    </source>
</evidence>
<organism evidence="2">
    <name type="scientific">mine drainage metagenome</name>
    <dbReference type="NCBI Taxonomy" id="410659"/>
    <lineage>
        <taxon>unclassified sequences</taxon>
        <taxon>metagenomes</taxon>
        <taxon>ecological metagenomes</taxon>
    </lineage>
</organism>
<dbReference type="AlphaFoldDB" id="E6QRX2"/>
<feature type="transmembrane region" description="Helical" evidence="1">
    <location>
        <begin position="47"/>
        <end position="67"/>
    </location>
</feature>
<feature type="transmembrane region" description="Helical" evidence="1">
    <location>
        <begin position="12"/>
        <end position="35"/>
    </location>
</feature>
<keyword evidence="1" id="KW-0472">Membrane</keyword>
<dbReference type="EMBL" id="CABR01000060">
    <property type="protein sequence ID" value="CBI09994.1"/>
    <property type="molecule type" value="Genomic_DNA"/>
</dbReference>
<gene>
    <name evidence="2" type="ORF">CARN7_0747</name>
</gene>
<reference evidence="2" key="1">
    <citation type="submission" date="2009-10" db="EMBL/GenBank/DDBJ databases">
        <title>Diversity of trophic interactions inside an arsenic-rich microbial ecosystem.</title>
        <authorList>
            <person name="Bertin P.N."/>
            <person name="Heinrich-Salmeron A."/>
            <person name="Pelletier E."/>
            <person name="Goulhen-Chollet F."/>
            <person name="Arsene-Ploetze F."/>
            <person name="Gallien S."/>
            <person name="Calteau A."/>
            <person name="Vallenet D."/>
            <person name="Casiot C."/>
            <person name="Chane-Woon-Ming B."/>
            <person name="Giloteaux L."/>
            <person name="Barakat M."/>
            <person name="Bonnefoy V."/>
            <person name="Bruneel O."/>
            <person name="Chandler M."/>
            <person name="Cleiss J."/>
            <person name="Duran R."/>
            <person name="Elbaz-Poulichet F."/>
            <person name="Fonknechten N."/>
            <person name="Lauga B."/>
            <person name="Mornico D."/>
            <person name="Ortet P."/>
            <person name="Schaeffer C."/>
            <person name="Siguier P."/>
            <person name="Alexander Thil Smith A."/>
            <person name="Van Dorsselaer A."/>
            <person name="Weissenbach J."/>
            <person name="Medigue C."/>
            <person name="Le Paslier D."/>
        </authorList>
    </citation>
    <scope>NUCLEOTIDE SEQUENCE</scope>
</reference>
<protein>
    <submittedName>
        <fullName evidence="2">Uncharacterized protein</fullName>
    </submittedName>
</protein>